<dbReference type="EMBL" id="DXAQ01000033">
    <property type="protein sequence ID" value="HIZ88740.1"/>
    <property type="molecule type" value="Genomic_DNA"/>
</dbReference>
<dbReference type="Proteomes" id="UP000824176">
    <property type="component" value="Unassembled WGS sequence"/>
</dbReference>
<feature type="signal peptide" evidence="1">
    <location>
        <begin position="1"/>
        <end position="22"/>
    </location>
</feature>
<keyword evidence="1" id="KW-0732">Signal</keyword>
<evidence type="ECO:0000313" key="4">
    <source>
        <dbReference type="Proteomes" id="UP000824176"/>
    </source>
</evidence>
<evidence type="ECO:0000313" key="3">
    <source>
        <dbReference type="EMBL" id="HIZ88740.1"/>
    </source>
</evidence>
<dbReference type="InterPro" id="IPR052196">
    <property type="entry name" value="Bact_Kbp"/>
</dbReference>
<protein>
    <submittedName>
        <fullName evidence="3">LysM peptidoglycan-binding domain-containing protein</fullName>
    </submittedName>
</protein>
<comment type="caution">
    <text evidence="3">The sequence shown here is derived from an EMBL/GenBank/DDBJ whole genome shotgun (WGS) entry which is preliminary data.</text>
</comment>
<reference evidence="3" key="1">
    <citation type="journal article" date="2021" name="PeerJ">
        <title>Extensive microbial diversity within the chicken gut microbiome revealed by metagenomics and culture.</title>
        <authorList>
            <person name="Gilroy R."/>
            <person name="Ravi A."/>
            <person name="Getino M."/>
            <person name="Pursley I."/>
            <person name="Horton D.L."/>
            <person name="Alikhan N.F."/>
            <person name="Baker D."/>
            <person name="Gharbi K."/>
            <person name="Hall N."/>
            <person name="Watson M."/>
            <person name="Adriaenssens E.M."/>
            <person name="Foster-Nyarko E."/>
            <person name="Jarju S."/>
            <person name="Secka A."/>
            <person name="Antonio M."/>
            <person name="Oren A."/>
            <person name="Chaudhuri R.R."/>
            <person name="La Ragione R."/>
            <person name="Hildebrand F."/>
            <person name="Pallen M.J."/>
        </authorList>
    </citation>
    <scope>NUCLEOTIDE SEQUENCE</scope>
    <source>
        <strain evidence="3">ChiW4-1371</strain>
    </source>
</reference>
<dbReference type="PROSITE" id="PS51257">
    <property type="entry name" value="PROKAR_LIPOPROTEIN"/>
    <property type="match status" value="1"/>
</dbReference>
<accession>A0A9D2GTH5</accession>
<dbReference type="Gene3D" id="3.10.350.10">
    <property type="entry name" value="LysM domain"/>
    <property type="match status" value="1"/>
</dbReference>
<feature type="domain" description="LysM" evidence="2">
    <location>
        <begin position="181"/>
        <end position="230"/>
    </location>
</feature>
<dbReference type="CDD" id="cd00118">
    <property type="entry name" value="LysM"/>
    <property type="match status" value="1"/>
</dbReference>
<proteinExistence type="predicted"/>
<sequence>MRKSIILTSAVALLLASCGGKATTDSMTPEEMVRQTLGSPNKACVDNYLPKTKAKMAEADNLKSSGDTEGSKKAESEAVEIFKTEESSYNQQVDSVNAQNSRYDETVSRKNNIASHPGAANSSKWKQIQAKVDKHLANAKTAINNCDAATAKSELDAANVLLAEMEQLLGIGGSNTASNSSVYIVKKGDNLWYIAGKQYSNPFMWPIIYWTNQQKIKDPDLIFPKQEFTIVHDSTADEKAKAEKLAKTRGPWSLYDNK</sequence>
<feature type="chain" id="PRO_5039689175" evidence="1">
    <location>
        <begin position="23"/>
        <end position="258"/>
    </location>
</feature>
<name>A0A9D2GTH5_9BACT</name>
<gene>
    <name evidence="3" type="ORF">H9804_02250</name>
</gene>
<dbReference type="PANTHER" id="PTHR34700:SF4">
    <property type="entry name" value="PHAGE-LIKE ELEMENT PBSX PROTEIN XKDP"/>
    <property type="match status" value="1"/>
</dbReference>
<dbReference type="AlphaFoldDB" id="A0A9D2GTH5"/>
<reference evidence="3" key="2">
    <citation type="submission" date="2021-04" db="EMBL/GenBank/DDBJ databases">
        <authorList>
            <person name="Gilroy R."/>
        </authorList>
    </citation>
    <scope>NUCLEOTIDE SEQUENCE</scope>
    <source>
        <strain evidence="3">ChiW4-1371</strain>
    </source>
</reference>
<dbReference type="InterPro" id="IPR018392">
    <property type="entry name" value="LysM"/>
</dbReference>
<dbReference type="InterPro" id="IPR036779">
    <property type="entry name" value="LysM_dom_sf"/>
</dbReference>
<dbReference type="PANTHER" id="PTHR34700">
    <property type="entry name" value="POTASSIUM BINDING PROTEIN KBP"/>
    <property type="match status" value="1"/>
</dbReference>
<organism evidence="3 4">
    <name type="scientific">Candidatus Mucispirillum faecigallinarum</name>
    <dbReference type="NCBI Taxonomy" id="2838699"/>
    <lineage>
        <taxon>Bacteria</taxon>
        <taxon>Pseudomonadati</taxon>
        <taxon>Deferribacterota</taxon>
        <taxon>Deferribacteres</taxon>
        <taxon>Deferribacterales</taxon>
        <taxon>Mucispirillaceae</taxon>
        <taxon>Mucispirillum</taxon>
    </lineage>
</organism>
<dbReference type="PROSITE" id="PS51782">
    <property type="entry name" value="LYSM"/>
    <property type="match status" value="1"/>
</dbReference>
<evidence type="ECO:0000259" key="2">
    <source>
        <dbReference type="PROSITE" id="PS51782"/>
    </source>
</evidence>
<evidence type="ECO:0000256" key="1">
    <source>
        <dbReference type="SAM" id="SignalP"/>
    </source>
</evidence>